<dbReference type="RefSeq" id="WP_133404742.1">
    <property type="nucleotide sequence ID" value="NZ_SMTK01000005.1"/>
</dbReference>
<organism evidence="4 5">
    <name type="scientific">Arthrobacter crusticola</name>
    <dbReference type="NCBI Taxonomy" id="2547960"/>
    <lineage>
        <taxon>Bacteria</taxon>
        <taxon>Bacillati</taxon>
        <taxon>Actinomycetota</taxon>
        <taxon>Actinomycetes</taxon>
        <taxon>Micrococcales</taxon>
        <taxon>Micrococcaceae</taxon>
        <taxon>Arthrobacter</taxon>
    </lineage>
</organism>
<evidence type="ECO:0000256" key="2">
    <source>
        <dbReference type="SAM" id="Phobius"/>
    </source>
</evidence>
<dbReference type="SUPFAM" id="SSF53474">
    <property type="entry name" value="alpha/beta-Hydrolases"/>
    <property type="match status" value="1"/>
</dbReference>
<evidence type="ECO:0000313" key="5">
    <source>
        <dbReference type="Proteomes" id="UP000295411"/>
    </source>
</evidence>
<dbReference type="PANTHER" id="PTHR43433:SF5">
    <property type="entry name" value="AB HYDROLASE-1 DOMAIN-CONTAINING PROTEIN"/>
    <property type="match status" value="1"/>
</dbReference>
<dbReference type="Pfam" id="PF00561">
    <property type="entry name" value="Abhydrolase_1"/>
    <property type="match status" value="1"/>
</dbReference>
<keyword evidence="2" id="KW-0472">Membrane</keyword>
<feature type="region of interest" description="Disordered" evidence="1">
    <location>
        <begin position="288"/>
        <end position="307"/>
    </location>
</feature>
<feature type="transmembrane region" description="Helical" evidence="2">
    <location>
        <begin position="131"/>
        <end position="149"/>
    </location>
</feature>
<reference evidence="4 5" key="1">
    <citation type="submission" date="2019-03" db="EMBL/GenBank/DDBJ databases">
        <title>Arthrobacter sp. nov., an bacterium isolated from biocrust in Mu Us Desert.</title>
        <authorList>
            <person name="Lixiong L."/>
        </authorList>
    </citation>
    <scope>NUCLEOTIDE SEQUENCE [LARGE SCALE GENOMIC DNA]</scope>
    <source>
        <strain evidence="4 5">SLN-3</strain>
    </source>
</reference>
<name>A0A4R5TPK0_9MICC</name>
<comment type="caution">
    <text evidence="4">The sequence shown here is derived from an EMBL/GenBank/DDBJ whole genome shotgun (WGS) entry which is preliminary data.</text>
</comment>
<feature type="transmembrane region" description="Helical" evidence="2">
    <location>
        <begin position="75"/>
        <end position="94"/>
    </location>
</feature>
<dbReference type="InterPro" id="IPR000073">
    <property type="entry name" value="AB_hydrolase_1"/>
</dbReference>
<keyword evidence="2" id="KW-0812">Transmembrane</keyword>
<dbReference type="PANTHER" id="PTHR43433">
    <property type="entry name" value="HYDROLASE, ALPHA/BETA FOLD FAMILY PROTEIN"/>
    <property type="match status" value="1"/>
</dbReference>
<evidence type="ECO:0000259" key="3">
    <source>
        <dbReference type="Pfam" id="PF00561"/>
    </source>
</evidence>
<evidence type="ECO:0000313" key="4">
    <source>
        <dbReference type="EMBL" id="TDK24058.1"/>
    </source>
</evidence>
<feature type="compositionally biased region" description="Low complexity" evidence="1">
    <location>
        <begin position="288"/>
        <end position="303"/>
    </location>
</feature>
<protein>
    <submittedName>
        <fullName evidence="4">Alpha/beta fold hydrolase</fullName>
    </submittedName>
</protein>
<dbReference type="PRINTS" id="PR00111">
    <property type="entry name" value="ABHYDROLASE"/>
</dbReference>
<keyword evidence="2" id="KW-1133">Transmembrane helix</keyword>
<feature type="transmembrane region" description="Helical" evidence="2">
    <location>
        <begin position="45"/>
        <end position="68"/>
    </location>
</feature>
<sequence length="439" mass="44886">MYDAPDPKFPPRQHLGAIAAGSVGTGILAALLLAAAPFVPATEAGVTGAILVGLALGWAMLAVLAVRFTDHPQAWAFAPALFLGTGGFLLLAFGSPLHEALAWVWPPALVVLALWMTVQISRRLRSRGARLLLYPGIAVLVLASLGAGSETVRGAVDAQAPPAPGELIDVGGHRLYLNCTGSGSPTVVLEPGAGLKSSDLRWITPVVAANTRVCVYDRAGRGRSEPATTPQDGAHVAADLHTLLERGNEPGPYVLAGHSFGGLYALTFAARYPGEVAGLVLVDSTAPAPAAEQEAEPAQPAAADPDDTMSRVSALVAAAARLGFGRVVGVSDPSHLQSTVEEYLHAGSSVRQAAALRTFTDKPLAVLSAGTGSRPGWIASQEALAALSTNNLHHVVDGSTHASLIFDREDAAATARGILGVVSAVRTGSPMDPGLGTGA</sequence>
<evidence type="ECO:0000256" key="1">
    <source>
        <dbReference type="SAM" id="MobiDB-lite"/>
    </source>
</evidence>
<dbReference type="OrthoDB" id="7185741at2"/>
<dbReference type="Gene3D" id="3.40.50.1820">
    <property type="entry name" value="alpha/beta hydrolase"/>
    <property type="match status" value="1"/>
</dbReference>
<keyword evidence="4" id="KW-0378">Hydrolase</keyword>
<accession>A0A4R5TPK0</accession>
<dbReference type="GO" id="GO:0016787">
    <property type="term" value="F:hydrolase activity"/>
    <property type="evidence" value="ECO:0007669"/>
    <property type="project" value="UniProtKB-KW"/>
</dbReference>
<feature type="transmembrane region" description="Helical" evidence="2">
    <location>
        <begin position="100"/>
        <end position="119"/>
    </location>
</feature>
<proteinExistence type="predicted"/>
<dbReference type="InterPro" id="IPR050471">
    <property type="entry name" value="AB_hydrolase"/>
</dbReference>
<keyword evidence="5" id="KW-1185">Reference proteome</keyword>
<dbReference type="InterPro" id="IPR029058">
    <property type="entry name" value="AB_hydrolase_fold"/>
</dbReference>
<dbReference type="EMBL" id="SMTK01000005">
    <property type="protein sequence ID" value="TDK24058.1"/>
    <property type="molecule type" value="Genomic_DNA"/>
</dbReference>
<dbReference type="Proteomes" id="UP000295411">
    <property type="component" value="Unassembled WGS sequence"/>
</dbReference>
<feature type="transmembrane region" description="Helical" evidence="2">
    <location>
        <begin position="15"/>
        <end position="39"/>
    </location>
</feature>
<dbReference type="AlphaFoldDB" id="A0A4R5TPK0"/>
<feature type="domain" description="AB hydrolase-1" evidence="3">
    <location>
        <begin position="185"/>
        <end position="297"/>
    </location>
</feature>
<gene>
    <name evidence="4" type="ORF">E2F48_14845</name>
</gene>